<dbReference type="AlphaFoldDB" id="A0A7Y6MEQ0"/>
<evidence type="ECO:0000313" key="2">
    <source>
        <dbReference type="Proteomes" id="UP000546126"/>
    </source>
</evidence>
<gene>
    <name evidence="1" type="ORF">HT134_37560</name>
</gene>
<dbReference type="RefSeq" id="WP_175605250.1">
    <property type="nucleotide sequence ID" value="NZ_JABWGO010000013.1"/>
</dbReference>
<proteinExistence type="predicted"/>
<name>A0A7Y6MEQ0_9ACTN</name>
<sequence>MWSVIVGALSALAGVALGQFMQGRREAQGRSYDHRREAHVDFLKSFDHYWDIAARHNPYDEGPAPCDFEADDFDGLYKRLLTVRVFASPSTHRAAEMATKELMAFFGANGKGDQGPLSSAFDEYLRLMRKELGVQ</sequence>
<evidence type="ECO:0000313" key="1">
    <source>
        <dbReference type="EMBL" id="NUW45783.1"/>
    </source>
</evidence>
<dbReference type="Proteomes" id="UP000546126">
    <property type="component" value="Unassembled WGS sequence"/>
</dbReference>
<protein>
    <submittedName>
        <fullName evidence="1">Uncharacterized protein</fullName>
    </submittedName>
</protein>
<reference evidence="1 2" key="1">
    <citation type="submission" date="2020-06" db="EMBL/GenBank/DDBJ databases">
        <authorList>
            <person name="Chanama M."/>
        </authorList>
    </citation>
    <scope>NUCLEOTIDE SEQUENCE [LARGE SCALE GENOMIC DNA]</scope>
    <source>
        <strain evidence="1 2">TBRC6557</strain>
    </source>
</reference>
<dbReference type="EMBL" id="JABWGO010000013">
    <property type="protein sequence ID" value="NUW45783.1"/>
    <property type="molecule type" value="Genomic_DNA"/>
</dbReference>
<comment type="caution">
    <text evidence="1">The sequence shown here is derived from an EMBL/GenBank/DDBJ whole genome shotgun (WGS) entry which is preliminary data.</text>
</comment>
<organism evidence="1 2">
    <name type="scientific">Nonomuraea rhodomycinica</name>
    <dbReference type="NCBI Taxonomy" id="1712872"/>
    <lineage>
        <taxon>Bacteria</taxon>
        <taxon>Bacillati</taxon>
        <taxon>Actinomycetota</taxon>
        <taxon>Actinomycetes</taxon>
        <taxon>Streptosporangiales</taxon>
        <taxon>Streptosporangiaceae</taxon>
        <taxon>Nonomuraea</taxon>
    </lineage>
</organism>
<accession>A0A7Y6MEQ0</accession>
<keyword evidence="2" id="KW-1185">Reference proteome</keyword>